<accession>A0A8H6KWY6</accession>
<gene>
    <name evidence="8" type="ORF">CPLU01_01955</name>
</gene>
<reference evidence="8" key="1">
    <citation type="journal article" date="2020" name="Phytopathology">
        <title>Genome Sequence Resources of Colletotrichum truncatum, C. plurivorum, C. musicola, and C. sojae: Four Species Pathogenic to Soybean (Glycine max).</title>
        <authorList>
            <person name="Rogerio F."/>
            <person name="Boufleur T.R."/>
            <person name="Ciampi-Guillardi M."/>
            <person name="Sukno S.A."/>
            <person name="Thon M.R."/>
            <person name="Massola Junior N.S."/>
            <person name="Baroncelli R."/>
        </authorList>
    </citation>
    <scope>NUCLEOTIDE SEQUENCE</scope>
    <source>
        <strain evidence="8">LFN00145</strain>
    </source>
</reference>
<feature type="transmembrane region" description="Helical" evidence="7">
    <location>
        <begin position="267"/>
        <end position="290"/>
    </location>
</feature>
<feature type="transmembrane region" description="Helical" evidence="7">
    <location>
        <begin position="140"/>
        <end position="161"/>
    </location>
</feature>
<dbReference type="SUPFAM" id="SSF103473">
    <property type="entry name" value="MFS general substrate transporter"/>
    <property type="match status" value="1"/>
</dbReference>
<feature type="transmembrane region" description="Helical" evidence="7">
    <location>
        <begin position="337"/>
        <end position="358"/>
    </location>
</feature>
<feature type="region of interest" description="Disordered" evidence="6">
    <location>
        <begin position="1"/>
        <end position="29"/>
    </location>
</feature>
<evidence type="ECO:0000313" key="8">
    <source>
        <dbReference type="EMBL" id="KAF6839217.1"/>
    </source>
</evidence>
<feature type="compositionally biased region" description="Basic and acidic residues" evidence="6">
    <location>
        <begin position="1"/>
        <end position="11"/>
    </location>
</feature>
<evidence type="ECO:0000256" key="1">
    <source>
        <dbReference type="ARBA" id="ARBA00004141"/>
    </source>
</evidence>
<protein>
    <submittedName>
        <fullName evidence="8">Polyamine transporter 3</fullName>
    </submittedName>
</protein>
<feature type="transmembrane region" description="Helical" evidence="7">
    <location>
        <begin position="310"/>
        <end position="331"/>
    </location>
</feature>
<feature type="transmembrane region" description="Helical" evidence="7">
    <location>
        <begin position="222"/>
        <end position="247"/>
    </location>
</feature>
<evidence type="ECO:0000256" key="4">
    <source>
        <dbReference type="ARBA" id="ARBA00022989"/>
    </source>
</evidence>
<evidence type="ECO:0000256" key="3">
    <source>
        <dbReference type="ARBA" id="ARBA00022692"/>
    </source>
</evidence>
<organism evidence="8 9">
    <name type="scientific">Colletotrichum plurivorum</name>
    <dbReference type="NCBI Taxonomy" id="2175906"/>
    <lineage>
        <taxon>Eukaryota</taxon>
        <taxon>Fungi</taxon>
        <taxon>Dikarya</taxon>
        <taxon>Ascomycota</taxon>
        <taxon>Pezizomycotina</taxon>
        <taxon>Sordariomycetes</taxon>
        <taxon>Hypocreomycetidae</taxon>
        <taxon>Glomerellales</taxon>
        <taxon>Glomerellaceae</taxon>
        <taxon>Colletotrichum</taxon>
        <taxon>Colletotrichum orchidearum species complex</taxon>
    </lineage>
</organism>
<dbReference type="GO" id="GO:0016020">
    <property type="term" value="C:membrane"/>
    <property type="evidence" value="ECO:0007669"/>
    <property type="project" value="UniProtKB-SubCell"/>
</dbReference>
<dbReference type="Gene3D" id="1.20.1250.20">
    <property type="entry name" value="MFS general substrate transporter like domains"/>
    <property type="match status" value="1"/>
</dbReference>
<feature type="transmembrane region" description="Helical" evidence="7">
    <location>
        <begin position="167"/>
        <end position="184"/>
    </location>
</feature>
<keyword evidence="3 7" id="KW-0812">Transmembrane</keyword>
<dbReference type="InterPro" id="IPR011701">
    <property type="entry name" value="MFS"/>
</dbReference>
<evidence type="ECO:0000256" key="6">
    <source>
        <dbReference type="SAM" id="MobiDB-lite"/>
    </source>
</evidence>
<name>A0A8H6KWY6_9PEZI</name>
<comment type="similarity">
    <text evidence="2">Belongs to the major facilitator superfamily.</text>
</comment>
<keyword evidence="4 7" id="KW-1133">Transmembrane helix</keyword>
<keyword evidence="9" id="KW-1185">Reference proteome</keyword>
<evidence type="ECO:0000256" key="2">
    <source>
        <dbReference type="ARBA" id="ARBA00008335"/>
    </source>
</evidence>
<dbReference type="InterPro" id="IPR036259">
    <property type="entry name" value="MFS_trans_sf"/>
</dbReference>
<feature type="transmembrane region" description="Helical" evidence="7">
    <location>
        <begin position="389"/>
        <end position="411"/>
    </location>
</feature>
<feature type="transmembrane region" description="Helical" evidence="7">
    <location>
        <begin position="423"/>
        <end position="445"/>
    </location>
</feature>
<keyword evidence="5 7" id="KW-0472">Membrane</keyword>
<proteinExistence type="inferred from homology"/>
<dbReference type="Proteomes" id="UP000654918">
    <property type="component" value="Unassembled WGS sequence"/>
</dbReference>
<dbReference type="AlphaFoldDB" id="A0A8H6KWY6"/>
<dbReference type="PANTHER" id="PTHR23502">
    <property type="entry name" value="MAJOR FACILITATOR SUPERFAMILY"/>
    <property type="match status" value="1"/>
</dbReference>
<dbReference type="GO" id="GO:0022857">
    <property type="term" value="F:transmembrane transporter activity"/>
    <property type="evidence" value="ECO:0007669"/>
    <property type="project" value="InterPro"/>
</dbReference>
<comment type="caution">
    <text evidence="8">The sequence shown here is derived from an EMBL/GenBank/DDBJ whole genome shotgun (WGS) entry which is preliminary data.</text>
</comment>
<dbReference type="EMBL" id="WIGO01000014">
    <property type="protein sequence ID" value="KAF6839217.1"/>
    <property type="molecule type" value="Genomic_DNA"/>
</dbReference>
<feature type="transmembrane region" description="Helical" evidence="7">
    <location>
        <begin position="103"/>
        <end position="128"/>
    </location>
</feature>
<evidence type="ECO:0000256" key="7">
    <source>
        <dbReference type="SAM" id="Phobius"/>
    </source>
</evidence>
<evidence type="ECO:0000313" key="9">
    <source>
        <dbReference type="Proteomes" id="UP000654918"/>
    </source>
</evidence>
<comment type="subcellular location">
    <subcellularLocation>
        <location evidence="1">Membrane</location>
        <topology evidence="1">Multi-pass membrane protein</topology>
    </subcellularLocation>
</comment>
<dbReference type="PANTHER" id="PTHR23502:SF68">
    <property type="entry name" value="MULTIDRUG TRANSPORTER, PUTATIVE (AFU_ORTHOLOGUE AFUA_3G01120)-RELATED"/>
    <property type="match status" value="1"/>
</dbReference>
<sequence>MADEPITEKTVRATTAEGETSVSMDTERLSEVDNTAPNVEANREDFEVVDWDGPDDPENPMNWPESRKWVNLALIPLGSSMFAPGVANILVEFNNSSSLVATFVVSIYFLGFAFGPLVVAPLSVGSIVDVMSLEKRGRAISMWALGPLLGPCIGPVAGGYLIERVGWSILALLIMRETYAPVLLERKMQRLRKITGNDALRSKLDTHGGNKIRMAIVRPLKFLFATPLVTTIAVYVGILYGIMYLLITTFSFVYADQYNFGEGTTGLSFLPAGVGMMIGMLSFGHLQDYLVHRAKKNMQPGDKYKPEVKLTPWVTIPTGITLPIGLFIYGWTTYYKVHWIVPMIGVVIFSTGLTGATASSTLLTQNQSFQLTAVQMCVQNYQMDSYPRYAASGSAAVMLLRSLIGALLPLGGLKMYDALGLGWGNSLLAFMCLTLLPVPVSLSFYGQRLRQRFDPVL</sequence>
<evidence type="ECO:0000256" key="5">
    <source>
        <dbReference type="ARBA" id="ARBA00023136"/>
    </source>
</evidence>
<feature type="transmembrane region" description="Helical" evidence="7">
    <location>
        <begin position="69"/>
        <end position="91"/>
    </location>
</feature>
<dbReference type="Pfam" id="PF07690">
    <property type="entry name" value="MFS_1"/>
    <property type="match status" value="1"/>
</dbReference>